<dbReference type="AlphaFoldDB" id="A0A166MMM9"/>
<keyword evidence="4" id="KW-1185">Reference proteome</keyword>
<dbReference type="EMBL" id="LFIW01002669">
    <property type="protein sequence ID" value="KZL64808.1"/>
    <property type="molecule type" value="Genomic_DNA"/>
</dbReference>
<feature type="transmembrane region" description="Helical" evidence="2">
    <location>
        <begin position="377"/>
        <end position="397"/>
    </location>
</feature>
<evidence type="ECO:0000256" key="2">
    <source>
        <dbReference type="SAM" id="Phobius"/>
    </source>
</evidence>
<dbReference type="Proteomes" id="UP000076584">
    <property type="component" value="Unassembled WGS sequence"/>
</dbReference>
<feature type="transmembrane region" description="Helical" evidence="2">
    <location>
        <begin position="305"/>
        <end position="332"/>
    </location>
</feature>
<comment type="caution">
    <text evidence="3">The sequence shown here is derived from an EMBL/GenBank/DDBJ whole genome shotgun (WGS) entry which is preliminary data.</text>
</comment>
<name>A0A166MMM9_COLIC</name>
<evidence type="ECO:0000313" key="3">
    <source>
        <dbReference type="EMBL" id="KZL64808.1"/>
    </source>
</evidence>
<reference evidence="3 4" key="1">
    <citation type="submission" date="2015-06" db="EMBL/GenBank/DDBJ databases">
        <title>Survival trade-offs in plant roots during colonization by closely related pathogenic and mutualistic fungi.</title>
        <authorList>
            <person name="Hacquard S."/>
            <person name="Kracher B."/>
            <person name="Hiruma K."/>
            <person name="Weinman A."/>
            <person name="Muench P."/>
            <person name="Garrido Oter R."/>
            <person name="Ver Loren van Themaat E."/>
            <person name="Dallerey J.-F."/>
            <person name="Damm U."/>
            <person name="Henrissat B."/>
            <person name="Lespinet O."/>
            <person name="Thon M."/>
            <person name="Kemen E."/>
            <person name="McHardy A.C."/>
            <person name="Schulze-Lefert P."/>
            <person name="O'Connell R.J."/>
        </authorList>
    </citation>
    <scope>NUCLEOTIDE SEQUENCE [LARGE SCALE GENOMIC DNA]</scope>
    <source>
        <strain evidence="3 4">MAFF 238704</strain>
    </source>
</reference>
<dbReference type="STRING" id="1573173.A0A166MMM9"/>
<keyword evidence="2" id="KW-0472">Membrane</keyword>
<feature type="compositionally biased region" description="Basic and acidic residues" evidence="1">
    <location>
        <begin position="197"/>
        <end position="207"/>
    </location>
</feature>
<accession>A0A166MMM9</accession>
<feature type="transmembrane region" description="Helical" evidence="2">
    <location>
        <begin position="846"/>
        <end position="867"/>
    </location>
</feature>
<evidence type="ECO:0000313" key="4">
    <source>
        <dbReference type="Proteomes" id="UP000076584"/>
    </source>
</evidence>
<feature type="region of interest" description="Disordered" evidence="1">
    <location>
        <begin position="132"/>
        <end position="229"/>
    </location>
</feature>
<feature type="compositionally biased region" description="Basic and acidic residues" evidence="1">
    <location>
        <begin position="132"/>
        <end position="144"/>
    </location>
</feature>
<feature type="compositionally biased region" description="Polar residues" evidence="1">
    <location>
        <begin position="148"/>
        <end position="163"/>
    </location>
</feature>
<gene>
    <name evidence="3" type="ORF">CI238_09003</name>
</gene>
<keyword evidence="2" id="KW-0812">Transmembrane</keyword>
<keyword evidence="2" id="KW-1133">Transmembrane helix</keyword>
<sequence>MATSLSPLTPVAERVGEPHLFNAQTTDGKSTASNKFLSCSDSRQYGYERTPSGAGIDLSTLSGAAHNQITPQAETPNSYQREAFGISMRSIMNRMYLKRVPVGAKSSSPAAPHSDHGLLSIRESNYISRREEESVWPSDPDHDLVSPLESTPSSASVVKTSTPKPRHSMAWDDPPKSSAPWHDTGTEEMGDLGCAAPRKDDSRHDSRPMGTASMQTPPRRDKHFIGEPDQLDDDDMLSKRFSRPPTYCDSRKDVHRKKHNWLSLSILALSIYSTSLSCLWFIVAIVQPRWGPQISSSGGILPSTASLVCAMFAKTIEISFVTVFVTFIGQVLTRRAFVRKSKGMTLAEMTMRNWVITWIDSIKQPGFLITHSETLPYAGMTLLGVVSLIATVASTLYTTASDAMVAPKLKYGGWESKTLNGYVLASYANPPFARESCQTPLRDNDPAGVDTAGRACLEVQYAGQSYRNLMSFLGDWDAINRNGTSATVDISHRPVGTALLYDNTTLTSAWIEVGFGNTTKNFEDHGRIVNNVTLAMPHPSVYDAAMNPVNKILQPNDLSGVGEYAIKATVVSPALNVMCINMSPDELAPLVYTEWPLGKINSNDTLVPGQRTGPLDWEQYVPGPSETEWLNRTIVDEIFRWGKQYNRRPPVFQLYPADFNMVTNTTAMNDAIYILSKSASVTNYTLCEMRSWVSPLCSTHFNISGTAGAHMQAHCEDPEDKDSYNHVHPEVSFSVPVVDWKNIADQWRLSMDINGGAQNNNASNARILTQFVLQKPQLNPLLPSMAEALAVYASSTLIIGGHGTPFEHYWRHEKMQLGAPGSLDPFQASIRTQEYTSGHVAEWQKAFYLVLVLVVVINVVCLAYFLARSGLVTDFTEPQNLFALAVNSPPSEQLKGSCGGGPVKRDLVVPWRVAYASAANHYFFEEASDRPWRGKYAGQDLLSADTAYRGRQRSSYHRLSTSNSWLSHLW</sequence>
<evidence type="ECO:0000256" key="1">
    <source>
        <dbReference type="SAM" id="MobiDB-lite"/>
    </source>
</evidence>
<feature type="transmembrane region" description="Helical" evidence="2">
    <location>
        <begin position="261"/>
        <end position="285"/>
    </location>
</feature>
<organism evidence="3 4">
    <name type="scientific">Colletotrichum incanum</name>
    <name type="common">Soybean anthracnose fungus</name>
    <dbReference type="NCBI Taxonomy" id="1573173"/>
    <lineage>
        <taxon>Eukaryota</taxon>
        <taxon>Fungi</taxon>
        <taxon>Dikarya</taxon>
        <taxon>Ascomycota</taxon>
        <taxon>Pezizomycotina</taxon>
        <taxon>Sordariomycetes</taxon>
        <taxon>Hypocreomycetidae</taxon>
        <taxon>Glomerellales</taxon>
        <taxon>Glomerellaceae</taxon>
        <taxon>Colletotrichum</taxon>
        <taxon>Colletotrichum spaethianum species complex</taxon>
    </lineage>
</organism>
<proteinExistence type="predicted"/>
<protein>
    <recommendedName>
        <fullName evidence="5">Mcm2 3 5 family protein</fullName>
    </recommendedName>
</protein>
<evidence type="ECO:0008006" key="5">
    <source>
        <dbReference type="Google" id="ProtNLM"/>
    </source>
</evidence>